<protein>
    <submittedName>
        <fullName evidence="6">Spermidine synthase</fullName>
    </submittedName>
</protein>
<dbReference type="PROSITE" id="PS51006">
    <property type="entry name" value="PABS_2"/>
    <property type="match status" value="1"/>
</dbReference>
<accession>A0A4R5W3Z0</accession>
<evidence type="ECO:0000256" key="2">
    <source>
        <dbReference type="ARBA" id="ARBA00022679"/>
    </source>
</evidence>
<feature type="domain" description="PABS" evidence="5">
    <location>
        <begin position="1"/>
        <end position="226"/>
    </location>
</feature>
<dbReference type="SUPFAM" id="SSF53335">
    <property type="entry name" value="S-adenosyl-L-methionine-dependent methyltransferases"/>
    <property type="match status" value="1"/>
</dbReference>
<keyword evidence="7" id="KW-1185">Reference proteome</keyword>
<proteinExistence type="inferred from homology"/>
<feature type="active site" description="Proton acceptor" evidence="4">
    <location>
        <position position="146"/>
    </location>
</feature>
<dbReference type="Proteomes" id="UP000294829">
    <property type="component" value="Unassembled WGS sequence"/>
</dbReference>
<dbReference type="RefSeq" id="WP_133327182.1">
    <property type="nucleotide sequence ID" value="NZ_SMYL01000003.1"/>
</dbReference>
<dbReference type="OrthoDB" id="117774at2"/>
<dbReference type="GO" id="GO:0016740">
    <property type="term" value="F:transferase activity"/>
    <property type="evidence" value="ECO:0007669"/>
    <property type="project" value="UniProtKB-UniRule"/>
</dbReference>
<comment type="caution">
    <text evidence="6">The sequence shown here is derived from an EMBL/GenBank/DDBJ whole genome shotgun (WGS) entry which is preliminary data.</text>
</comment>
<dbReference type="EMBL" id="SMYL01000003">
    <property type="protein sequence ID" value="TDK66368.1"/>
    <property type="molecule type" value="Genomic_DNA"/>
</dbReference>
<evidence type="ECO:0000256" key="4">
    <source>
        <dbReference type="PROSITE-ProRule" id="PRU00354"/>
    </source>
</evidence>
<dbReference type="PANTHER" id="PTHR43317">
    <property type="entry name" value="THERMOSPERMINE SYNTHASE ACAULIS5"/>
    <property type="match status" value="1"/>
</dbReference>
<keyword evidence="2 4" id="KW-0808">Transferase</keyword>
<dbReference type="PANTHER" id="PTHR43317:SF1">
    <property type="entry name" value="THERMOSPERMINE SYNTHASE ACAULIS5"/>
    <property type="match status" value="1"/>
</dbReference>
<evidence type="ECO:0000256" key="1">
    <source>
        <dbReference type="ARBA" id="ARBA00007867"/>
    </source>
</evidence>
<dbReference type="GO" id="GO:0006596">
    <property type="term" value="P:polyamine biosynthetic process"/>
    <property type="evidence" value="ECO:0007669"/>
    <property type="project" value="UniProtKB-UniRule"/>
</dbReference>
<comment type="similarity">
    <text evidence="1">Belongs to the spermidine/spermine synthase family.</text>
</comment>
<gene>
    <name evidence="6" type="ORF">E2I14_07790</name>
</gene>
<dbReference type="Pfam" id="PF01564">
    <property type="entry name" value="Spermine_synth"/>
    <property type="match status" value="1"/>
</dbReference>
<sequence>MPLKAPATVVYHPRPIVLDSQGIRSLYFEREADADMALQGAMRLAMPDQIELEYVQQMMMWMLFNDAPARIGQLGLGCAALTKFCYRYFEQAHITAVELNPQVIDVCREKFKLPDNDARLKVLAMNALEFVLDRANHATLDVLQVDLYDAQAAEPALGGVEFYQACAKCLSANGMMTVNLFCDGDKHSAAYAANLQAMQAAFDAVVWLPEVHDANVVALAFKSAPSIDFDELYERAAAIRSATKLPAPYWVNGLKEWMESEQ</sequence>
<evidence type="ECO:0000313" key="7">
    <source>
        <dbReference type="Proteomes" id="UP000294829"/>
    </source>
</evidence>
<evidence type="ECO:0000259" key="5">
    <source>
        <dbReference type="PROSITE" id="PS51006"/>
    </source>
</evidence>
<keyword evidence="3 4" id="KW-0620">Polyamine biosynthesis</keyword>
<organism evidence="6 7">
    <name type="scientific">Sapientia aquatica</name>
    <dbReference type="NCBI Taxonomy" id="1549640"/>
    <lineage>
        <taxon>Bacteria</taxon>
        <taxon>Pseudomonadati</taxon>
        <taxon>Pseudomonadota</taxon>
        <taxon>Betaproteobacteria</taxon>
        <taxon>Burkholderiales</taxon>
        <taxon>Oxalobacteraceae</taxon>
        <taxon>Sapientia</taxon>
    </lineage>
</organism>
<dbReference type="InterPro" id="IPR030374">
    <property type="entry name" value="PABS"/>
</dbReference>
<evidence type="ECO:0000313" key="6">
    <source>
        <dbReference type="EMBL" id="TDK66368.1"/>
    </source>
</evidence>
<dbReference type="Gene3D" id="3.40.50.150">
    <property type="entry name" value="Vaccinia Virus protein VP39"/>
    <property type="match status" value="1"/>
</dbReference>
<evidence type="ECO:0000256" key="3">
    <source>
        <dbReference type="ARBA" id="ARBA00023115"/>
    </source>
</evidence>
<reference evidence="6 7" key="1">
    <citation type="submission" date="2019-03" db="EMBL/GenBank/DDBJ databases">
        <title>Sapientia aquatica gen. nov., sp. nov., isolated from a crater lake.</title>
        <authorList>
            <person name="Felfoldi T."/>
            <person name="Szabo A."/>
            <person name="Toth E."/>
            <person name="Schumann P."/>
            <person name="Keki Z."/>
            <person name="Marialigeti K."/>
            <person name="Mathe I."/>
        </authorList>
    </citation>
    <scope>NUCLEOTIDE SEQUENCE [LARGE SCALE GENOMIC DNA]</scope>
    <source>
        <strain evidence="6 7">SA-152</strain>
    </source>
</reference>
<dbReference type="InterPro" id="IPR029063">
    <property type="entry name" value="SAM-dependent_MTases_sf"/>
</dbReference>
<dbReference type="AlphaFoldDB" id="A0A4R5W3Z0"/>
<name>A0A4R5W3Z0_9BURK</name>